<dbReference type="GO" id="GO:0009691">
    <property type="term" value="P:cytokinin biosynthetic process"/>
    <property type="evidence" value="ECO:0007669"/>
    <property type="project" value="UniProtKB-KW"/>
</dbReference>
<dbReference type="GO" id="GO:0052381">
    <property type="term" value="F:tRNA dimethylallyltransferase activity"/>
    <property type="evidence" value="ECO:0007669"/>
    <property type="project" value="UniProtKB-EC"/>
</dbReference>
<evidence type="ECO:0000256" key="3">
    <source>
        <dbReference type="ARBA" id="ARBA00012665"/>
    </source>
</evidence>
<evidence type="ECO:0000256" key="1">
    <source>
        <dbReference type="ARBA" id="ARBA00001946"/>
    </source>
</evidence>
<dbReference type="Gene3D" id="3.40.50.300">
    <property type="entry name" value="P-loop containing nucleotide triphosphate hydrolases"/>
    <property type="match status" value="1"/>
</dbReference>
<comment type="caution">
    <text evidence="12">The sequence shown here is derived from an EMBL/GenBank/DDBJ whole genome shotgun (WGS) entry which is preliminary data.</text>
</comment>
<dbReference type="SUPFAM" id="SSF52540">
    <property type="entry name" value="P-loop containing nucleoside triphosphate hydrolases"/>
    <property type="match status" value="1"/>
</dbReference>
<reference evidence="12" key="1">
    <citation type="submission" date="2020-01" db="EMBL/GenBank/DDBJ databases">
        <title>Genome sequence of Kobresia littledalei, the first chromosome-level genome in the family Cyperaceae.</title>
        <authorList>
            <person name="Qu G."/>
        </authorList>
    </citation>
    <scope>NUCLEOTIDE SEQUENCE</scope>
    <source>
        <strain evidence="12">C.B.Clarke</strain>
        <tissue evidence="12">Leaf</tissue>
    </source>
</reference>
<comment type="similarity">
    <text evidence="2 11">Belongs to the IPP transferase family.</text>
</comment>
<keyword evidence="5" id="KW-0819">tRNA processing</keyword>
<evidence type="ECO:0000256" key="10">
    <source>
        <dbReference type="ARBA" id="ARBA00049563"/>
    </source>
</evidence>
<comment type="cofactor">
    <cofactor evidence="1">
        <name>Mg(2+)</name>
        <dbReference type="ChEBI" id="CHEBI:18420"/>
    </cofactor>
</comment>
<gene>
    <name evidence="12" type="ORF">FCM35_KLT10048</name>
</gene>
<dbReference type="EC" id="2.5.1.75" evidence="3"/>
<comment type="catalytic activity">
    <reaction evidence="10">
        <text>adenosine(37) in tRNA + dimethylallyl diphosphate = N(6)-dimethylallyladenosine(37) in tRNA + diphosphate</text>
        <dbReference type="Rhea" id="RHEA:26482"/>
        <dbReference type="Rhea" id="RHEA-COMP:10162"/>
        <dbReference type="Rhea" id="RHEA-COMP:10375"/>
        <dbReference type="ChEBI" id="CHEBI:33019"/>
        <dbReference type="ChEBI" id="CHEBI:57623"/>
        <dbReference type="ChEBI" id="CHEBI:74411"/>
        <dbReference type="ChEBI" id="CHEBI:74415"/>
        <dbReference type="EC" id="2.5.1.75"/>
    </reaction>
</comment>
<keyword evidence="8 11" id="KW-0067">ATP-binding</keyword>
<evidence type="ECO:0000256" key="2">
    <source>
        <dbReference type="ARBA" id="ARBA00005842"/>
    </source>
</evidence>
<dbReference type="GO" id="GO:0006400">
    <property type="term" value="P:tRNA modification"/>
    <property type="evidence" value="ECO:0007669"/>
    <property type="project" value="TreeGrafter"/>
</dbReference>
<evidence type="ECO:0000256" key="4">
    <source>
        <dbReference type="ARBA" id="ARBA00022679"/>
    </source>
</evidence>
<evidence type="ECO:0000256" key="8">
    <source>
        <dbReference type="ARBA" id="ARBA00022840"/>
    </source>
</evidence>
<keyword evidence="6" id="KW-0203">Cytokinin biosynthesis</keyword>
<dbReference type="NCBIfam" id="TIGR00174">
    <property type="entry name" value="miaA"/>
    <property type="match status" value="1"/>
</dbReference>
<dbReference type="AlphaFoldDB" id="A0A833W2Q2"/>
<name>A0A833W2Q2_9POAL</name>
<dbReference type="EMBL" id="SWLB01000002">
    <property type="protein sequence ID" value="KAF3341204.1"/>
    <property type="molecule type" value="Genomic_DNA"/>
</dbReference>
<dbReference type="InterPro" id="IPR039657">
    <property type="entry name" value="Dimethylallyltransferase"/>
</dbReference>
<proteinExistence type="inferred from homology"/>
<dbReference type="GO" id="GO:0005524">
    <property type="term" value="F:ATP binding"/>
    <property type="evidence" value="ECO:0007669"/>
    <property type="project" value="UniProtKB-KW"/>
</dbReference>
<evidence type="ECO:0000313" key="12">
    <source>
        <dbReference type="EMBL" id="KAF3341204.1"/>
    </source>
</evidence>
<dbReference type="OrthoDB" id="775260at2759"/>
<dbReference type="InterPro" id="IPR027417">
    <property type="entry name" value="P-loop_NTPase"/>
</dbReference>
<evidence type="ECO:0000313" key="13">
    <source>
        <dbReference type="Proteomes" id="UP000623129"/>
    </source>
</evidence>
<evidence type="ECO:0000256" key="9">
    <source>
        <dbReference type="ARBA" id="ARBA00022842"/>
    </source>
</evidence>
<dbReference type="PANTHER" id="PTHR11088">
    <property type="entry name" value="TRNA DIMETHYLALLYLTRANSFERASE"/>
    <property type="match status" value="1"/>
</dbReference>
<evidence type="ECO:0000256" key="6">
    <source>
        <dbReference type="ARBA" id="ARBA00022712"/>
    </source>
</evidence>
<dbReference type="HAMAP" id="MF_00185">
    <property type="entry name" value="IPP_trans"/>
    <property type="match status" value="1"/>
</dbReference>
<dbReference type="InterPro" id="IPR018022">
    <property type="entry name" value="IPT"/>
</dbReference>
<dbReference type="Proteomes" id="UP000623129">
    <property type="component" value="Unassembled WGS sequence"/>
</dbReference>
<evidence type="ECO:0000256" key="11">
    <source>
        <dbReference type="RuleBase" id="RU003785"/>
    </source>
</evidence>
<keyword evidence="7 11" id="KW-0547">Nucleotide-binding</keyword>
<keyword evidence="9" id="KW-0460">Magnesium</keyword>
<evidence type="ECO:0000256" key="5">
    <source>
        <dbReference type="ARBA" id="ARBA00022694"/>
    </source>
</evidence>
<sequence>MSACTKLFSPLTPRLQTLSLRSRRTLATVSTLSSPAKQKVIVISGPTGSGKSRLSLELAKRLNGEIICADSVTVYQGLDVGSAKPSPCDQAEVTHHLLDILHPSEDYSAGDFYRDARAATELVLHKGRVPIVTGGTGLYLRWYLYGKPGVPKGTLEGAAAVWAEMEDIQRKGDWYEGVEHVVQAGDPSARALPVNDWYRLRRKLEIIRSAGTPPSAFPIPYDEFRKNDPSTDLDVKDLDYDFICIFLTMPRVELYRSIDLRCEEMVRNPDGLLSEASWLLDIGLKPNMNSATRAIGYRQAMTYLSNCRKGGGKSSAEYFYDFLSTFQKASRNFAKRQMVWFRSEKTYMWVDASKNFDEIVGFVCDCYHGRVGKEVPKDLEIRKESGGKEESKKMKLYRTQNKYFVKHEDFDDVLSWIETTQGHFATLVEV</sequence>
<evidence type="ECO:0000256" key="7">
    <source>
        <dbReference type="ARBA" id="ARBA00022741"/>
    </source>
</evidence>
<dbReference type="Pfam" id="PF01715">
    <property type="entry name" value="IPPT"/>
    <property type="match status" value="1"/>
</dbReference>
<accession>A0A833W2Q2</accession>
<organism evidence="12 13">
    <name type="scientific">Carex littledalei</name>
    <dbReference type="NCBI Taxonomy" id="544730"/>
    <lineage>
        <taxon>Eukaryota</taxon>
        <taxon>Viridiplantae</taxon>
        <taxon>Streptophyta</taxon>
        <taxon>Embryophyta</taxon>
        <taxon>Tracheophyta</taxon>
        <taxon>Spermatophyta</taxon>
        <taxon>Magnoliopsida</taxon>
        <taxon>Liliopsida</taxon>
        <taxon>Poales</taxon>
        <taxon>Cyperaceae</taxon>
        <taxon>Cyperoideae</taxon>
        <taxon>Cariceae</taxon>
        <taxon>Carex</taxon>
        <taxon>Carex subgen. Euthyceras</taxon>
    </lineage>
</organism>
<keyword evidence="4 11" id="KW-0808">Transferase</keyword>
<dbReference type="PANTHER" id="PTHR11088:SF60">
    <property type="entry name" value="TRNA DIMETHYLALLYLTRANSFERASE"/>
    <property type="match status" value="1"/>
</dbReference>
<keyword evidence="13" id="KW-1185">Reference proteome</keyword>
<protein>
    <recommendedName>
        <fullName evidence="3">tRNA dimethylallyltransferase</fullName>
        <ecNumber evidence="3">2.5.1.75</ecNumber>
    </recommendedName>
</protein>